<keyword evidence="1" id="KW-1185">Reference proteome</keyword>
<accession>A0A9W2YBL0</accession>
<protein>
    <submittedName>
        <fullName evidence="2">Uncharacterized protein LOC106051046</fullName>
    </submittedName>
</protein>
<gene>
    <name evidence="2" type="primary">LOC106051046</name>
</gene>
<dbReference type="OrthoDB" id="10002522at2759"/>
<sequence>MSVCTTEECHSNSTQCDTNETKYHVLITNKSKCFKDCQHETNVHLRNESLKVFNQSNSFYLGANLNWKDKTVLNYRPTETSNKQWKEKTRETSHENRFCHHNTCFRNEYPVLFSNDKQIINKEMNTRSLNRETCFDKELFSFVNNDLNADTKPAEINNFIDLSHLLESICADTREEDNNLNLCMKPDSLILSTKYYVDKQNNGKFDRGLCSDEIENYHDVNANQMPYLHDMSTGDNAVSSKDLRLPFNDKTLKANKHSNNRLLFLEYLLESEARVTQNTKRGAALKRMRQLRKLQSKRNLKTNLTCRRLSLWGNKDDHFLHDALNIKQIKPMMKHTKTQQYIMKHDMKSSSRIDPNCTVLNDIELSNVSLQSPEILLTSSSLNTFDKLSDMSSSSLSPDSLETLNSVTESLKDFSPYGTLQPCQVFTTDANIKPNQHRDTYEDVEILSHETSSEKDGTYLTSAESALSLSSTSEVSSNNHCNPTDRTEITISQVAPSVCVNESNAVLCGAPQTNVQNYLIEIIGNSLISDSSNIYMTSIIKSLGIQHSLTSNQQKKSIESMCDTVSTSVILEKIEQTQSEQILDGSNLLSIKPKPIQILSTSTRLEQRTSPTQKVSGNYLLTKEELQEDIVLEKPNAKVSQWSNTLKRKGPFVCNPSNPAQYRYQPDVQLRKKLRPYKCITLRKICLNPRTKNYTARAHVVSTISGALPNNVLISRTNKREEKKKKDCKKENTLEMASVKHQLLKTTKNISKRTDVNILDSCCQFPKQRKYRTSNSENFYWQDKSYVKKHSQRRKMHISKRKKANLLWKRKIVKIGDDSRKRSLNTSQEKCPLSQSTQCNQDEANARCKHLVKFKEQKLKNKIFLNTSSSPEALQFKGTDMLNNSNKSKVCEHFQLLTPALMSNQNSTSTENCKKCQSAIQQVRQLKSEFHSKTSSKHKNELTFLGNQCDDVMAVDNRLQNLNHPKVLSKPRSNISVNEFNRSDPLINKKNISKSSSNQFCVFNYTKRSESSTNHVQRSESLVNHLKWSESSVVSLNRAKSLVNQLGGPKSLVKKIERPNTSVSKLCGPNTSVSKLCGPNTSVSKLCGPKSLVKKIERPNTSFRKLSRPDTLANLRQKSSVRQLEELKPWLNPCNSFKHSVTENNQSQHTDNPRVEIQSASKKAQPLLDKASTTQISDVKEIEKKNTSLQKSLDMKDVFSRLWVSHSKCIGDISHLCCQLLKDVTNSSQICTFNINDIKRLWNLNKRFNTKCSNKLVNYGAESKKLDYCLKTKKAIDFEDASDNRGVIGCIQMILKKQSIALQAIDNVLQILQVPVQDIPEPLSRDDISNKFDLREQLKHEKQNVFTVKHNERYFPRHRIIQKFNTCTNGNIASTSRKSLRTQQCNVHVSY</sequence>
<dbReference type="Proteomes" id="UP001165740">
    <property type="component" value="Chromosome 11"/>
</dbReference>
<name>A0A9W2YBL0_BIOGL</name>
<proteinExistence type="predicted"/>
<dbReference type="GeneID" id="106051046"/>
<dbReference type="RefSeq" id="XP_055860108.1">
    <property type="nucleotide sequence ID" value="XM_056004133.1"/>
</dbReference>
<organism evidence="1 2">
    <name type="scientific">Biomphalaria glabrata</name>
    <name type="common">Bloodfluke planorb</name>
    <name type="synonym">Freshwater snail</name>
    <dbReference type="NCBI Taxonomy" id="6526"/>
    <lineage>
        <taxon>Eukaryota</taxon>
        <taxon>Metazoa</taxon>
        <taxon>Spiralia</taxon>
        <taxon>Lophotrochozoa</taxon>
        <taxon>Mollusca</taxon>
        <taxon>Gastropoda</taxon>
        <taxon>Heterobranchia</taxon>
        <taxon>Euthyneura</taxon>
        <taxon>Panpulmonata</taxon>
        <taxon>Hygrophila</taxon>
        <taxon>Lymnaeoidea</taxon>
        <taxon>Planorbidae</taxon>
        <taxon>Biomphalaria</taxon>
    </lineage>
</organism>
<evidence type="ECO:0000313" key="1">
    <source>
        <dbReference type="Proteomes" id="UP001165740"/>
    </source>
</evidence>
<reference evidence="2" key="1">
    <citation type="submission" date="2025-08" db="UniProtKB">
        <authorList>
            <consortium name="RefSeq"/>
        </authorList>
    </citation>
    <scope>IDENTIFICATION</scope>
</reference>
<evidence type="ECO:0000313" key="2">
    <source>
        <dbReference type="RefSeq" id="XP_055860108.1"/>
    </source>
</evidence>